<dbReference type="OrthoDB" id="3785238at2759"/>
<dbReference type="Proteomes" id="UP000813385">
    <property type="component" value="Unassembled WGS sequence"/>
</dbReference>
<comment type="caution">
    <text evidence="1">The sequence shown here is derived from an EMBL/GenBank/DDBJ whole genome shotgun (WGS) entry which is preliminary data.</text>
</comment>
<dbReference type="EMBL" id="JAGPXD010000007">
    <property type="protein sequence ID" value="KAH7347564.1"/>
    <property type="molecule type" value="Genomic_DNA"/>
</dbReference>
<dbReference type="AlphaFoldDB" id="A0A8K0T6F7"/>
<sequence>MDSSTLVEQQRRVIKGVARQPFDIRQKIWRSLFDTIEEQEIIHILDKNVQAGWTTSSNNIQSVIVDGSGGNALFRPFNDVEFGRSRSEFLGEAIRALKDVTFVCGSQLGFQNFIHNLNSCPDIGSDDVSKMRIKVPVFQGNDFSVLSEWEVVTGPHGLHYHAFGHVRRLVKDIKKLPKGTTIVFHMLRPWRDYLALRGWARELRDPPHGINLEVAIGTDAWNQIPNPDKHISLTVHAIKGVPFRPVGGITFAEAQDLVDHGCRGFRL</sequence>
<keyword evidence="2" id="KW-1185">Reference proteome</keyword>
<evidence type="ECO:0000313" key="2">
    <source>
        <dbReference type="Proteomes" id="UP000813385"/>
    </source>
</evidence>
<evidence type="ECO:0000313" key="1">
    <source>
        <dbReference type="EMBL" id="KAH7347564.1"/>
    </source>
</evidence>
<proteinExistence type="predicted"/>
<organism evidence="1 2">
    <name type="scientific">Plectosphaerella cucumerina</name>
    <dbReference type="NCBI Taxonomy" id="40658"/>
    <lineage>
        <taxon>Eukaryota</taxon>
        <taxon>Fungi</taxon>
        <taxon>Dikarya</taxon>
        <taxon>Ascomycota</taxon>
        <taxon>Pezizomycotina</taxon>
        <taxon>Sordariomycetes</taxon>
        <taxon>Hypocreomycetidae</taxon>
        <taxon>Glomerellales</taxon>
        <taxon>Plectosphaerellaceae</taxon>
        <taxon>Plectosphaerella</taxon>
    </lineage>
</organism>
<reference evidence="1" key="1">
    <citation type="journal article" date="2021" name="Nat. Commun.">
        <title>Genetic determinants of endophytism in the Arabidopsis root mycobiome.</title>
        <authorList>
            <person name="Mesny F."/>
            <person name="Miyauchi S."/>
            <person name="Thiergart T."/>
            <person name="Pickel B."/>
            <person name="Atanasova L."/>
            <person name="Karlsson M."/>
            <person name="Huettel B."/>
            <person name="Barry K.W."/>
            <person name="Haridas S."/>
            <person name="Chen C."/>
            <person name="Bauer D."/>
            <person name="Andreopoulos W."/>
            <person name="Pangilinan J."/>
            <person name="LaButti K."/>
            <person name="Riley R."/>
            <person name="Lipzen A."/>
            <person name="Clum A."/>
            <person name="Drula E."/>
            <person name="Henrissat B."/>
            <person name="Kohler A."/>
            <person name="Grigoriev I.V."/>
            <person name="Martin F.M."/>
            <person name="Hacquard S."/>
        </authorList>
    </citation>
    <scope>NUCLEOTIDE SEQUENCE</scope>
    <source>
        <strain evidence="1">MPI-CAGE-AT-0016</strain>
    </source>
</reference>
<accession>A0A8K0T6F7</accession>
<protein>
    <submittedName>
        <fullName evidence="1">Uncharacterized protein</fullName>
    </submittedName>
</protein>
<name>A0A8K0T6F7_9PEZI</name>
<gene>
    <name evidence="1" type="ORF">B0T11DRAFT_302756</name>
</gene>